<keyword evidence="1" id="KW-0812">Transmembrane</keyword>
<evidence type="ECO:0000313" key="2">
    <source>
        <dbReference type="EMBL" id="ACB76844.1"/>
    </source>
</evidence>
<gene>
    <name evidence="2" type="ordered locus">Oter_3567</name>
</gene>
<protein>
    <submittedName>
        <fullName evidence="2">Uncharacterized protein</fullName>
    </submittedName>
</protein>
<dbReference type="EMBL" id="CP001032">
    <property type="protein sequence ID" value="ACB76844.1"/>
    <property type="molecule type" value="Genomic_DNA"/>
</dbReference>
<keyword evidence="1" id="KW-0472">Membrane</keyword>
<reference evidence="2 3" key="1">
    <citation type="journal article" date="2011" name="J. Bacteriol.">
        <title>Genome sequence of the verrucomicrobium Opitutus terrae PB90-1, an abundant inhabitant of rice paddy soil ecosystems.</title>
        <authorList>
            <person name="van Passel M.W."/>
            <person name="Kant R."/>
            <person name="Palva A."/>
            <person name="Copeland A."/>
            <person name="Lucas S."/>
            <person name="Lapidus A."/>
            <person name="Glavina del Rio T."/>
            <person name="Pitluck S."/>
            <person name="Goltsman E."/>
            <person name="Clum A."/>
            <person name="Sun H."/>
            <person name="Schmutz J."/>
            <person name="Larimer F.W."/>
            <person name="Land M.L."/>
            <person name="Hauser L."/>
            <person name="Kyrpides N."/>
            <person name="Mikhailova N."/>
            <person name="Richardson P.P."/>
            <person name="Janssen P.H."/>
            <person name="de Vos W.M."/>
            <person name="Smidt H."/>
        </authorList>
    </citation>
    <scope>NUCLEOTIDE SEQUENCE [LARGE SCALE GENOMIC DNA]</scope>
    <source>
        <strain evidence="3">DSM 11246 / JCM 15787 / PB90-1</strain>
    </source>
</reference>
<evidence type="ECO:0000313" key="3">
    <source>
        <dbReference type="Proteomes" id="UP000007013"/>
    </source>
</evidence>
<dbReference type="Proteomes" id="UP000007013">
    <property type="component" value="Chromosome"/>
</dbReference>
<evidence type="ECO:0000256" key="1">
    <source>
        <dbReference type="SAM" id="Phobius"/>
    </source>
</evidence>
<feature type="transmembrane region" description="Helical" evidence="1">
    <location>
        <begin position="33"/>
        <end position="55"/>
    </location>
</feature>
<organism evidence="2 3">
    <name type="scientific">Opitutus terrae (strain DSM 11246 / JCM 15787 / PB90-1)</name>
    <dbReference type="NCBI Taxonomy" id="452637"/>
    <lineage>
        <taxon>Bacteria</taxon>
        <taxon>Pseudomonadati</taxon>
        <taxon>Verrucomicrobiota</taxon>
        <taxon>Opitutia</taxon>
        <taxon>Opitutales</taxon>
        <taxon>Opitutaceae</taxon>
        <taxon>Opitutus</taxon>
    </lineage>
</organism>
<name>B1ZW92_OPITP</name>
<proteinExistence type="predicted"/>
<keyword evidence="1" id="KW-1133">Transmembrane helix</keyword>
<keyword evidence="3" id="KW-1185">Reference proteome</keyword>
<dbReference type="AlphaFoldDB" id="B1ZW92"/>
<dbReference type="KEGG" id="ote:Oter_3567"/>
<accession>B1ZW92</accession>
<sequence length="222" mass="24879">MHYGYYSSTIACTNSPRYQSPMLQLDRFTEAPVPIKIIITIVWAGVFFAGLWILWWRTPATAKTPAPEVTSQMSDSSSKVVAGTVGQVQQGGAGSTFITHVAVNEPDSDRQTQDLYFRAISLAREILQFSADRQKSEPPYGPPSDRLNYERQISYSRTTVATYTERYSWRVTGILEELRREGLIDRSLESSNAHPTNPLGVESIGHDLTKISEQYRIAQAAK</sequence>
<dbReference type="HOGENOM" id="CLU_1244289_0_0_0"/>